<feature type="compositionally biased region" description="Basic residues" evidence="1">
    <location>
        <begin position="44"/>
        <end position="56"/>
    </location>
</feature>
<keyword evidence="2" id="KW-1185">Reference proteome</keyword>
<evidence type="ECO:0000313" key="2">
    <source>
        <dbReference type="Proteomes" id="UP000887575"/>
    </source>
</evidence>
<feature type="compositionally biased region" description="Basic residues" evidence="1">
    <location>
        <begin position="65"/>
        <end position="76"/>
    </location>
</feature>
<accession>A0AAF3EWH2</accession>
<name>A0AAF3EWH2_9BILA</name>
<sequence>MRTRLDKHEIKRRRKEANVSAIDKLLQFGNYMAADDDLRQQVLSHKKPKRGQKRKMPGGGGKFPNNKKKKFTPRRK</sequence>
<organism evidence="2 3">
    <name type="scientific">Mesorhabditis belari</name>
    <dbReference type="NCBI Taxonomy" id="2138241"/>
    <lineage>
        <taxon>Eukaryota</taxon>
        <taxon>Metazoa</taxon>
        <taxon>Ecdysozoa</taxon>
        <taxon>Nematoda</taxon>
        <taxon>Chromadorea</taxon>
        <taxon>Rhabditida</taxon>
        <taxon>Rhabditina</taxon>
        <taxon>Rhabditomorpha</taxon>
        <taxon>Rhabditoidea</taxon>
        <taxon>Rhabditidae</taxon>
        <taxon>Mesorhabditinae</taxon>
        <taxon>Mesorhabditis</taxon>
    </lineage>
</organism>
<dbReference type="Proteomes" id="UP000887575">
    <property type="component" value="Unassembled WGS sequence"/>
</dbReference>
<reference evidence="3" key="1">
    <citation type="submission" date="2024-02" db="UniProtKB">
        <authorList>
            <consortium name="WormBaseParasite"/>
        </authorList>
    </citation>
    <scope>IDENTIFICATION</scope>
</reference>
<evidence type="ECO:0000256" key="1">
    <source>
        <dbReference type="SAM" id="MobiDB-lite"/>
    </source>
</evidence>
<proteinExistence type="predicted"/>
<dbReference type="AlphaFoldDB" id="A0AAF3EWH2"/>
<dbReference type="WBParaSite" id="MBELARI_LOCUS18124">
    <property type="protein sequence ID" value="MBELARI_LOCUS18124"/>
    <property type="gene ID" value="MBELARI_LOCUS18124"/>
</dbReference>
<evidence type="ECO:0000313" key="3">
    <source>
        <dbReference type="WBParaSite" id="MBELARI_LOCUS18124"/>
    </source>
</evidence>
<protein>
    <submittedName>
        <fullName evidence="3">Uncharacterized protein</fullName>
    </submittedName>
</protein>
<feature type="region of interest" description="Disordered" evidence="1">
    <location>
        <begin position="41"/>
        <end position="76"/>
    </location>
</feature>